<dbReference type="Proteomes" id="UP000821845">
    <property type="component" value="Chromosome 2"/>
</dbReference>
<accession>A0ACB7SX79</accession>
<comment type="caution">
    <text evidence="1">The sequence shown here is derived from an EMBL/GenBank/DDBJ whole genome shotgun (WGS) entry which is preliminary data.</text>
</comment>
<dbReference type="EMBL" id="CM023482">
    <property type="protein sequence ID" value="KAH6937747.1"/>
    <property type="molecule type" value="Genomic_DNA"/>
</dbReference>
<evidence type="ECO:0000313" key="2">
    <source>
        <dbReference type="Proteomes" id="UP000821845"/>
    </source>
</evidence>
<evidence type="ECO:0000313" key="1">
    <source>
        <dbReference type="EMBL" id="KAH6937747.1"/>
    </source>
</evidence>
<gene>
    <name evidence="1" type="ORF">HPB50_003765</name>
</gene>
<protein>
    <submittedName>
        <fullName evidence="1">Uncharacterized protein</fullName>
    </submittedName>
</protein>
<sequence>MHDPSQAIASNPVAQTEESTATERVKEGAVTGTSLQHKWNQRKSMAKKKETSSVQHKWNQRKSRIRKKNRRRAQYKGRQWSSRRKRRKERPRPGYKSSKKKHALFGVPKDEALFVQWRRAIPLADKLLQENSAVCELHFDKRYISRHFEHTVNGDIVRIERGRPLLLPGAS</sequence>
<reference evidence="1" key="1">
    <citation type="submission" date="2020-05" db="EMBL/GenBank/DDBJ databases">
        <title>Large-scale comparative analyses of tick genomes elucidate their genetic diversity and vector capacities.</title>
        <authorList>
            <person name="Jia N."/>
            <person name="Wang J."/>
            <person name="Shi W."/>
            <person name="Du L."/>
            <person name="Sun Y."/>
            <person name="Zhan W."/>
            <person name="Jiang J."/>
            <person name="Wang Q."/>
            <person name="Zhang B."/>
            <person name="Ji P."/>
            <person name="Sakyi L.B."/>
            <person name="Cui X."/>
            <person name="Yuan T."/>
            <person name="Jiang B."/>
            <person name="Yang W."/>
            <person name="Lam T.T.-Y."/>
            <person name="Chang Q."/>
            <person name="Ding S."/>
            <person name="Wang X."/>
            <person name="Zhu J."/>
            <person name="Ruan X."/>
            <person name="Zhao L."/>
            <person name="Wei J."/>
            <person name="Que T."/>
            <person name="Du C."/>
            <person name="Cheng J."/>
            <person name="Dai P."/>
            <person name="Han X."/>
            <person name="Huang E."/>
            <person name="Gao Y."/>
            <person name="Liu J."/>
            <person name="Shao H."/>
            <person name="Ye R."/>
            <person name="Li L."/>
            <person name="Wei W."/>
            <person name="Wang X."/>
            <person name="Wang C."/>
            <person name="Yang T."/>
            <person name="Huo Q."/>
            <person name="Li W."/>
            <person name="Guo W."/>
            <person name="Chen H."/>
            <person name="Zhou L."/>
            <person name="Ni X."/>
            <person name="Tian J."/>
            <person name="Zhou Y."/>
            <person name="Sheng Y."/>
            <person name="Liu T."/>
            <person name="Pan Y."/>
            <person name="Xia L."/>
            <person name="Li J."/>
            <person name="Zhao F."/>
            <person name="Cao W."/>
        </authorList>
    </citation>
    <scope>NUCLEOTIDE SEQUENCE</scope>
    <source>
        <strain evidence="1">Hyas-2018</strain>
    </source>
</reference>
<keyword evidence="2" id="KW-1185">Reference proteome</keyword>
<proteinExistence type="predicted"/>
<organism evidence="1 2">
    <name type="scientific">Hyalomma asiaticum</name>
    <name type="common">Tick</name>
    <dbReference type="NCBI Taxonomy" id="266040"/>
    <lineage>
        <taxon>Eukaryota</taxon>
        <taxon>Metazoa</taxon>
        <taxon>Ecdysozoa</taxon>
        <taxon>Arthropoda</taxon>
        <taxon>Chelicerata</taxon>
        <taxon>Arachnida</taxon>
        <taxon>Acari</taxon>
        <taxon>Parasitiformes</taxon>
        <taxon>Ixodida</taxon>
        <taxon>Ixodoidea</taxon>
        <taxon>Ixodidae</taxon>
        <taxon>Hyalomminae</taxon>
        <taxon>Hyalomma</taxon>
    </lineage>
</organism>
<name>A0ACB7SX79_HYAAI</name>